<accession>A0A3B1CG08</accession>
<protein>
    <recommendedName>
        <fullName evidence="1">NADPH-dependent FMN reductase-like domain-containing protein</fullName>
    </recommendedName>
</protein>
<dbReference type="SUPFAM" id="SSF52218">
    <property type="entry name" value="Flavoproteins"/>
    <property type="match status" value="1"/>
</dbReference>
<dbReference type="Gene3D" id="3.40.50.360">
    <property type="match status" value="1"/>
</dbReference>
<dbReference type="PANTHER" id="PTHR30543:SF21">
    <property type="entry name" value="NAD(P)H-DEPENDENT FMN REDUCTASE LOT6"/>
    <property type="match status" value="1"/>
</dbReference>
<dbReference type="GO" id="GO:0010181">
    <property type="term" value="F:FMN binding"/>
    <property type="evidence" value="ECO:0007669"/>
    <property type="project" value="TreeGrafter"/>
</dbReference>
<evidence type="ECO:0000313" key="2">
    <source>
        <dbReference type="EMBL" id="VAX29159.1"/>
    </source>
</evidence>
<dbReference type="GO" id="GO:0005829">
    <property type="term" value="C:cytosol"/>
    <property type="evidence" value="ECO:0007669"/>
    <property type="project" value="TreeGrafter"/>
</dbReference>
<feature type="domain" description="NADPH-dependent FMN reductase-like" evidence="1">
    <location>
        <begin position="7"/>
        <end position="146"/>
    </location>
</feature>
<dbReference type="Pfam" id="PF03358">
    <property type="entry name" value="FMN_red"/>
    <property type="match status" value="1"/>
</dbReference>
<name>A0A3B1CG08_9ZZZZ</name>
<reference evidence="2" key="1">
    <citation type="submission" date="2018-06" db="EMBL/GenBank/DDBJ databases">
        <authorList>
            <person name="Zhirakovskaya E."/>
        </authorList>
    </citation>
    <scope>NUCLEOTIDE SEQUENCE</scope>
</reference>
<dbReference type="InterPro" id="IPR050712">
    <property type="entry name" value="NAD(P)H-dep_reductase"/>
</dbReference>
<dbReference type="InterPro" id="IPR029039">
    <property type="entry name" value="Flavoprotein-like_sf"/>
</dbReference>
<gene>
    <name evidence="2" type="ORF">MNBD_NITROSPIRAE01-1257</name>
</gene>
<dbReference type="PANTHER" id="PTHR30543">
    <property type="entry name" value="CHROMATE REDUCTASE"/>
    <property type="match status" value="1"/>
</dbReference>
<dbReference type="GO" id="GO:0016491">
    <property type="term" value="F:oxidoreductase activity"/>
    <property type="evidence" value="ECO:0007669"/>
    <property type="project" value="InterPro"/>
</dbReference>
<dbReference type="InterPro" id="IPR005025">
    <property type="entry name" value="FMN_Rdtase-like_dom"/>
</dbReference>
<evidence type="ECO:0000259" key="1">
    <source>
        <dbReference type="Pfam" id="PF03358"/>
    </source>
</evidence>
<organism evidence="2">
    <name type="scientific">hydrothermal vent metagenome</name>
    <dbReference type="NCBI Taxonomy" id="652676"/>
    <lineage>
        <taxon>unclassified sequences</taxon>
        <taxon>metagenomes</taxon>
        <taxon>ecological metagenomes</taxon>
    </lineage>
</organism>
<dbReference type="AlphaFoldDB" id="A0A3B1CG08"/>
<sequence length="197" mass="20878">MTNKQIEIVTIQGSVRPGNYTGKALALVVDEMRKREEVHVQVFDPAKMTLSFPGQDSDTGDAAQFKAAVARASGVVLSTPEYHGGYSSVIKMMIENLGFPSALSGKPVALLGVAAGQIGAIKSLESLRSICAHVGSIVLPGSVSIAGVQDVFDKEGHCLDAQVETRIRGLGQKLLEYIETIICANVPLDAMVRAKNL</sequence>
<proteinExistence type="predicted"/>
<dbReference type="EMBL" id="UOGF01000048">
    <property type="protein sequence ID" value="VAX29159.1"/>
    <property type="molecule type" value="Genomic_DNA"/>
</dbReference>